<dbReference type="InterPro" id="IPR058240">
    <property type="entry name" value="rSAM_sf"/>
</dbReference>
<dbReference type="PANTHER" id="PTHR11228:SF7">
    <property type="entry name" value="PQQA PEPTIDE CYCLASE"/>
    <property type="match status" value="1"/>
</dbReference>
<evidence type="ECO:0000256" key="1">
    <source>
        <dbReference type="ARBA" id="ARBA00022691"/>
    </source>
</evidence>
<proteinExistence type="predicted"/>
<dbReference type="GO" id="GO:0051536">
    <property type="term" value="F:iron-sulfur cluster binding"/>
    <property type="evidence" value="ECO:0007669"/>
    <property type="project" value="UniProtKB-KW"/>
</dbReference>
<keyword evidence="1" id="KW-0949">S-adenosyl-L-methionine</keyword>
<evidence type="ECO:0000256" key="2">
    <source>
        <dbReference type="ARBA" id="ARBA00022723"/>
    </source>
</evidence>
<sequence length="269" mass="30746">MLRLGKFSLIIVTRCNLRCRLCCEYVPQNKAFPDMTVEEANKILSAAFAVVDRIGTLHLTGGGEPFLHPQLAGLVETAMEYKDRFDRLMLFTNSTIPVSNELLDVIKRYKEKILVQTSLYNVRPDQEEATLKLLTENKVTCKVEKYYGDDQSFGGWVDFGGWEPYRRSAAELEKVFRTCSVTRVLQGNWRTRDGKVHWCTRSQRGMELGRLPNNADDYVDLLDPFESRETKRAKFLKIGNAKYISACEYCSGDAGTLELTKRYPAAEQL</sequence>
<dbReference type="Gene3D" id="3.20.20.70">
    <property type="entry name" value="Aldolase class I"/>
    <property type="match status" value="1"/>
</dbReference>
<dbReference type="InterPro" id="IPR050377">
    <property type="entry name" value="Radical_SAM_PqqE_MftC-like"/>
</dbReference>
<dbReference type="Pfam" id="PF04055">
    <property type="entry name" value="Radical_SAM"/>
    <property type="match status" value="1"/>
</dbReference>
<dbReference type="Proteomes" id="UP000076268">
    <property type="component" value="Unassembled WGS sequence"/>
</dbReference>
<dbReference type="EMBL" id="LSGP01000017">
    <property type="protein sequence ID" value="KYZ76493.1"/>
    <property type="molecule type" value="Genomic_DNA"/>
</dbReference>
<accession>A0A154BR41</accession>
<protein>
    <recommendedName>
        <fullName evidence="5">Radical SAM core domain-containing protein</fullName>
    </recommendedName>
</protein>
<evidence type="ECO:0000256" key="3">
    <source>
        <dbReference type="ARBA" id="ARBA00023004"/>
    </source>
</evidence>
<dbReference type="CDD" id="cd01335">
    <property type="entry name" value="Radical_SAM"/>
    <property type="match status" value="1"/>
</dbReference>
<evidence type="ECO:0000313" key="6">
    <source>
        <dbReference type="EMBL" id="KYZ76493.1"/>
    </source>
</evidence>
<keyword evidence="3" id="KW-0408">Iron</keyword>
<keyword evidence="2" id="KW-0479">Metal-binding</keyword>
<dbReference type="STRING" id="1794912.AXX12_08655"/>
<gene>
    <name evidence="6" type="ORF">AXX12_08655</name>
</gene>
<evidence type="ECO:0000256" key="4">
    <source>
        <dbReference type="ARBA" id="ARBA00023014"/>
    </source>
</evidence>
<dbReference type="GO" id="GO:0003824">
    <property type="term" value="F:catalytic activity"/>
    <property type="evidence" value="ECO:0007669"/>
    <property type="project" value="InterPro"/>
</dbReference>
<evidence type="ECO:0000313" key="7">
    <source>
        <dbReference type="Proteomes" id="UP000076268"/>
    </source>
</evidence>
<dbReference type="SUPFAM" id="SSF102114">
    <property type="entry name" value="Radical SAM enzymes"/>
    <property type="match status" value="1"/>
</dbReference>
<reference evidence="6 7" key="1">
    <citation type="submission" date="2016-02" db="EMBL/GenBank/DDBJ databases">
        <title>Anaerosporomusa subterraneum gen. nov., sp. nov., a spore-forming obligate anaerobe isolated from saprolite.</title>
        <authorList>
            <person name="Choi J.K."/>
            <person name="Shah M."/>
            <person name="Yee N."/>
        </authorList>
    </citation>
    <scope>NUCLEOTIDE SEQUENCE [LARGE SCALE GENOMIC DNA]</scope>
    <source>
        <strain evidence="6 7">RU4</strain>
    </source>
</reference>
<dbReference type="AlphaFoldDB" id="A0A154BR41"/>
<keyword evidence="4" id="KW-0411">Iron-sulfur</keyword>
<keyword evidence="7" id="KW-1185">Reference proteome</keyword>
<evidence type="ECO:0000259" key="5">
    <source>
        <dbReference type="Pfam" id="PF04055"/>
    </source>
</evidence>
<dbReference type="PANTHER" id="PTHR11228">
    <property type="entry name" value="RADICAL SAM DOMAIN PROTEIN"/>
    <property type="match status" value="1"/>
</dbReference>
<dbReference type="InterPro" id="IPR013785">
    <property type="entry name" value="Aldolase_TIM"/>
</dbReference>
<name>A0A154BR41_ANASB</name>
<dbReference type="RefSeq" id="WP_066242060.1">
    <property type="nucleotide sequence ID" value="NZ_LSGP01000017.1"/>
</dbReference>
<dbReference type="SFLD" id="SFLDS00029">
    <property type="entry name" value="Radical_SAM"/>
    <property type="match status" value="1"/>
</dbReference>
<feature type="domain" description="Radical SAM core" evidence="5">
    <location>
        <begin position="10"/>
        <end position="120"/>
    </location>
</feature>
<organism evidence="6 7">
    <name type="scientific">Anaerosporomusa subterranea</name>
    <dbReference type="NCBI Taxonomy" id="1794912"/>
    <lineage>
        <taxon>Bacteria</taxon>
        <taxon>Bacillati</taxon>
        <taxon>Bacillota</taxon>
        <taxon>Negativicutes</taxon>
        <taxon>Acetonemataceae</taxon>
        <taxon>Anaerosporomusa</taxon>
    </lineage>
</organism>
<dbReference type="InterPro" id="IPR007197">
    <property type="entry name" value="rSAM"/>
</dbReference>
<dbReference type="OrthoDB" id="7021155at2"/>
<comment type="caution">
    <text evidence="6">The sequence shown here is derived from an EMBL/GenBank/DDBJ whole genome shotgun (WGS) entry which is preliminary data.</text>
</comment>
<dbReference type="GO" id="GO:0046872">
    <property type="term" value="F:metal ion binding"/>
    <property type="evidence" value="ECO:0007669"/>
    <property type="project" value="UniProtKB-KW"/>
</dbReference>